<dbReference type="RefSeq" id="XP_015174467.1">
    <property type="nucleotide sequence ID" value="XM_015318981.1"/>
</dbReference>
<name>A0ABM1I2N0_POLDO</name>
<evidence type="ECO:0000256" key="4">
    <source>
        <dbReference type="ARBA" id="ARBA00038168"/>
    </source>
</evidence>
<accession>A0ABM1I2N0</accession>
<dbReference type="Proteomes" id="UP000694924">
    <property type="component" value="Unplaced"/>
</dbReference>
<evidence type="ECO:0000313" key="6">
    <source>
        <dbReference type="Proteomes" id="UP000694924"/>
    </source>
</evidence>
<keyword evidence="3" id="KW-0408">Iron</keyword>
<keyword evidence="1" id="KW-0349">Heme</keyword>
<dbReference type="SMART" id="SM01117">
    <property type="entry name" value="Cyt-b5"/>
    <property type="match status" value="1"/>
</dbReference>
<evidence type="ECO:0000256" key="2">
    <source>
        <dbReference type="ARBA" id="ARBA00022723"/>
    </source>
</evidence>
<evidence type="ECO:0000256" key="3">
    <source>
        <dbReference type="ARBA" id="ARBA00023004"/>
    </source>
</evidence>
<dbReference type="SUPFAM" id="SSF55856">
    <property type="entry name" value="Cytochrome b5-like heme/steroid binding domain"/>
    <property type="match status" value="1"/>
</dbReference>
<dbReference type="PANTHER" id="PTHR19359">
    <property type="entry name" value="CYTOCHROME B5"/>
    <property type="match status" value="1"/>
</dbReference>
<dbReference type="InterPro" id="IPR036400">
    <property type="entry name" value="Cyt_B5-like_heme/steroid_sf"/>
</dbReference>
<comment type="similarity">
    <text evidence="4">Belongs to the cytochrome b5 family.</text>
</comment>
<dbReference type="PANTHER" id="PTHR19359:SF41">
    <property type="entry name" value="GEO08203P1"/>
    <property type="match status" value="1"/>
</dbReference>
<dbReference type="Gene3D" id="3.10.120.10">
    <property type="entry name" value="Cytochrome b5-like heme/steroid binding domain"/>
    <property type="match status" value="1"/>
</dbReference>
<protein>
    <submittedName>
        <fullName evidence="7">Nitrate reductase [NAD(P)H]-like isoform X1</fullName>
    </submittedName>
</protein>
<dbReference type="InterPro" id="IPR050668">
    <property type="entry name" value="Cytochrome_b5"/>
</dbReference>
<evidence type="ECO:0000259" key="5">
    <source>
        <dbReference type="PROSITE" id="PS50255"/>
    </source>
</evidence>
<gene>
    <name evidence="7" type="primary">LOC107065362</name>
</gene>
<sequence>MSIEKESSLMTEQENSTRMDLLGLTFRTMDLKDSEKKCDSFVCVNKEQTSETSSNVTSKEKASRKSKRNEDGNKLSELRCISLDEVAWHDTPDSIWIVIYDYVYDCTELLKNHPGGQDVLLEYAGRDATLSFFGAGHSKIAQETLKNYLIGVVIREESYKQSLIKELSQRTNELVCYWISKRKDLCSSRRR</sequence>
<evidence type="ECO:0000313" key="7">
    <source>
        <dbReference type="RefSeq" id="XP_015174467.1"/>
    </source>
</evidence>
<proteinExistence type="inferred from homology"/>
<dbReference type="PRINTS" id="PR00363">
    <property type="entry name" value="CYTOCHROMEB5"/>
</dbReference>
<dbReference type="Pfam" id="PF00173">
    <property type="entry name" value="Cyt-b5"/>
    <property type="match status" value="1"/>
</dbReference>
<organism evidence="6 7">
    <name type="scientific">Polistes dominula</name>
    <name type="common">European paper wasp</name>
    <name type="synonym">Vespa dominula</name>
    <dbReference type="NCBI Taxonomy" id="743375"/>
    <lineage>
        <taxon>Eukaryota</taxon>
        <taxon>Metazoa</taxon>
        <taxon>Ecdysozoa</taxon>
        <taxon>Arthropoda</taxon>
        <taxon>Hexapoda</taxon>
        <taxon>Insecta</taxon>
        <taxon>Pterygota</taxon>
        <taxon>Neoptera</taxon>
        <taxon>Endopterygota</taxon>
        <taxon>Hymenoptera</taxon>
        <taxon>Apocrita</taxon>
        <taxon>Aculeata</taxon>
        <taxon>Vespoidea</taxon>
        <taxon>Vespidae</taxon>
        <taxon>Polistinae</taxon>
        <taxon>Polistini</taxon>
        <taxon>Polistes</taxon>
    </lineage>
</organism>
<evidence type="ECO:0000256" key="1">
    <source>
        <dbReference type="ARBA" id="ARBA00022617"/>
    </source>
</evidence>
<dbReference type="GeneID" id="107065362"/>
<dbReference type="InterPro" id="IPR001199">
    <property type="entry name" value="Cyt_B5-like_heme/steroid-bd"/>
</dbReference>
<reference evidence="7" key="1">
    <citation type="submission" date="2025-08" db="UniProtKB">
        <authorList>
            <consortium name="RefSeq"/>
        </authorList>
    </citation>
    <scope>IDENTIFICATION</scope>
    <source>
        <tissue evidence="7">Whole body</tissue>
    </source>
</reference>
<dbReference type="PROSITE" id="PS50255">
    <property type="entry name" value="CYTOCHROME_B5_2"/>
    <property type="match status" value="1"/>
</dbReference>
<feature type="domain" description="Cytochrome b5 heme-binding" evidence="5">
    <location>
        <begin position="78"/>
        <end position="154"/>
    </location>
</feature>
<keyword evidence="2" id="KW-0479">Metal-binding</keyword>
<keyword evidence="6" id="KW-1185">Reference proteome</keyword>